<dbReference type="Proteomes" id="UP000593802">
    <property type="component" value="Chromosome"/>
</dbReference>
<dbReference type="KEGG" id="eff:skT53_12540"/>
<proteinExistence type="inferred from homology"/>
<evidence type="ECO:0000256" key="5">
    <source>
        <dbReference type="ARBA" id="ARBA00022840"/>
    </source>
</evidence>
<evidence type="ECO:0000256" key="6">
    <source>
        <dbReference type="ARBA" id="ARBA00023277"/>
    </source>
</evidence>
<evidence type="ECO:0000313" key="9">
    <source>
        <dbReference type="EMBL" id="BCJ86269.1"/>
    </source>
</evidence>
<reference evidence="9 10" key="1">
    <citation type="submission" date="2020-08" db="EMBL/GenBank/DDBJ databases">
        <title>Complete Genome Sequence of Effusibacillus dendaii Strain skT53, Isolated from Farmland soil.</title>
        <authorList>
            <person name="Konishi T."/>
            <person name="Kawasaki H."/>
        </authorList>
    </citation>
    <scope>NUCLEOTIDE SEQUENCE [LARGE SCALE GENOMIC DNA]</scope>
    <source>
        <strain evidence="10">skT53</strain>
    </source>
</reference>
<dbReference type="InterPro" id="IPR037051">
    <property type="entry name" value="4-carb_acid_sugar_kinase_N_sf"/>
</dbReference>
<dbReference type="InterPro" id="IPR010737">
    <property type="entry name" value="4-carb_acid_sugar_kinase_N"/>
</dbReference>
<dbReference type="Gene3D" id="3.40.980.20">
    <property type="entry name" value="Four-carbon acid sugar kinase, nucleotide binding domain"/>
    <property type="match status" value="1"/>
</dbReference>
<dbReference type="InterPro" id="IPR031475">
    <property type="entry name" value="NBD_C"/>
</dbReference>
<sequence>MTQLVIIADDLTGSNDAGLQFAKQGFRTITLFDADFCTMMDEADVRVFNVETRSLGVREAYSKTEQFCKKIDLNRVRYVYKKIDSTMRGNIGAEIDALMDNVPFDLAVVAPAYPRNKRLTVGGYHLVNHLLLEDSEISRDPKCPVTESHIPTLLGTQTNRSVGHVDLRQIRKSVSELQDYIKNQVAANIQVLVFDSCSEADLKAVADAVSKLPLKVLWVGSAGLAHAMSGTIPQTRHGRISRPQTVTDDHFPAFVVAGSVNDVTRRQIEALSEQADFQLVPVDPLQLLEGSADNREKLINDVIAVIDSGKSPVLTTQVGEKTRKSVEHWIRQNGTDGLQAGNQIADSLGEIAARISAARKLQGLALTGGDIAFRTCKHLNVQALLILDEVEEGIPLSLIVGGDADSLPVVTKAGAFGTPDSLIHAVNKINSFRRERRIQ</sequence>
<feature type="domain" description="Four-carbon acid sugar kinase N-terminal" evidence="7">
    <location>
        <begin position="4"/>
        <end position="227"/>
    </location>
</feature>
<dbReference type="SUPFAM" id="SSF142764">
    <property type="entry name" value="YgbK-like"/>
    <property type="match status" value="1"/>
</dbReference>
<keyword evidence="3" id="KW-0547">Nucleotide-binding</keyword>
<keyword evidence="5" id="KW-0067">ATP-binding</keyword>
<feature type="domain" description="Four-carbon acid sugar kinase nucleotide binding" evidence="8">
    <location>
        <begin position="255"/>
        <end position="422"/>
    </location>
</feature>
<dbReference type="AlphaFoldDB" id="A0A7I8DBD0"/>
<keyword evidence="4" id="KW-0418">Kinase</keyword>
<accession>A0A7I8DBD0</accession>
<evidence type="ECO:0000259" key="7">
    <source>
        <dbReference type="Pfam" id="PF07005"/>
    </source>
</evidence>
<evidence type="ECO:0000256" key="2">
    <source>
        <dbReference type="ARBA" id="ARBA00022679"/>
    </source>
</evidence>
<dbReference type="Pfam" id="PF07005">
    <property type="entry name" value="SBD_N"/>
    <property type="match status" value="1"/>
</dbReference>
<comment type="similarity">
    <text evidence="1">Belongs to the four-carbon acid sugar kinase family.</text>
</comment>
<evidence type="ECO:0000259" key="8">
    <source>
        <dbReference type="Pfam" id="PF17042"/>
    </source>
</evidence>
<dbReference type="GO" id="GO:0016301">
    <property type="term" value="F:kinase activity"/>
    <property type="evidence" value="ECO:0007669"/>
    <property type="project" value="UniProtKB-KW"/>
</dbReference>
<dbReference type="GO" id="GO:0005524">
    <property type="term" value="F:ATP binding"/>
    <property type="evidence" value="ECO:0007669"/>
    <property type="project" value="UniProtKB-KW"/>
</dbReference>
<dbReference type="InterPro" id="IPR042213">
    <property type="entry name" value="NBD_C_sf"/>
</dbReference>
<keyword evidence="2" id="KW-0808">Transferase</keyword>
<evidence type="ECO:0000256" key="4">
    <source>
        <dbReference type="ARBA" id="ARBA00022777"/>
    </source>
</evidence>
<keyword evidence="10" id="KW-1185">Reference proteome</keyword>
<protein>
    <submittedName>
        <fullName evidence="9">Hrp-dependent type III effector protein</fullName>
    </submittedName>
</protein>
<organism evidence="9 10">
    <name type="scientific">Effusibacillus dendaii</name>
    <dbReference type="NCBI Taxonomy" id="2743772"/>
    <lineage>
        <taxon>Bacteria</taxon>
        <taxon>Bacillati</taxon>
        <taxon>Bacillota</taxon>
        <taxon>Bacilli</taxon>
        <taxon>Bacillales</taxon>
        <taxon>Alicyclobacillaceae</taxon>
        <taxon>Effusibacillus</taxon>
    </lineage>
</organism>
<keyword evidence="6" id="KW-0119">Carbohydrate metabolism</keyword>
<dbReference type="Pfam" id="PF17042">
    <property type="entry name" value="NBD_C"/>
    <property type="match status" value="1"/>
</dbReference>
<dbReference type="EMBL" id="AP023366">
    <property type="protein sequence ID" value="BCJ86269.1"/>
    <property type="molecule type" value="Genomic_DNA"/>
</dbReference>
<evidence type="ECO:0000256" key="1">
    <source>
        <dbReference type="ARBA" id="ARBA00005715"/>
    </source>
</evidence>
<gene>
    <name evidence="9" type="ORF">skT53_12540</name>
</gene>
<dbReference type="RefSeq" id="WP_200760285.1">
    <property type="nucleotide sequence ID" value="NZ_AP023366.1"/>
</dbReference>
<name>A0A7I8DBD0_9BACL</name>
<evidence type="ECO:0000313" key="10">
    <source>
        <dbReference type="Proteomes" id="UP000593802"/>
    </source>
</evidence>
<dbReference type="Gene3D" id="3.40.50.10840">
    <property type="entry name" value="Putative sugar-binding, N-terminal domain"/>
    <property type="match status" value="1"/>
</dbReference>
<evidence type="ECO:0000256" key="3">
    <source>
        <dbReference type="ARBA" id="ARBA00022741"/>
    </source>
</evidence>